<comment type="caution">
    <text evidence="2">The sequence shown here is derived from an EMBL/GenBank/DDBJ whole genome shotgun (WGS) entry which is preliminary data.</text>
</comment>
<accession>A0A427YNE6</accession>
<proteinExistence type="predicted"/>
<gene>
    <name evidence="2" type="ORF">EHS25_008041</name>
</gene>
<feature type="region of interest" description="Disordered" evidence="1">
    <location>
        <begin position="1"/>
        <end position="86"/>
    </location>
</feature>
<evidence type="ECO:0000313" key="3">
    <source>
        <dbReference type="Proteomes" id="UP000279259"/>
    </source>
</evidence>
<feature type="compositionally biased region" description="Polar residues" evidence="1">
    <location>
        <begin position="1"/>
        <end position="13"/>
    </location>
</feature>
<dbReference type="Proteomes" id="UP000279259">
    <property type="component" value="Unassembled WGS sequence"/>
</dbReference>
<organism evidence="2 3">
    <name type="scientific">Saitozyma podzolica</name>
    <dbReference type="NCBI Taxonomy" id="1890683"/>
    <lineage>
        <taxon>Eukaryota</taxon>
        <taxon>Fungi</taxon>
        <taxon>Dikarya</taxon>
        <taxon>Basidiomycota</taxon>
        <taxon>Agaricomycotina</taxon>
        <taxon>Tremellomycetes</taxon>
        <taxon>Tremellales</taxon>
        <taxon>Trimorphomycetaceae</taxon>
        <taxon>Saitozyma</taxon>
    </lineage>
</organism>
<evidence type="ECO:0000313" key="2">
    <source>
        <dbReference type="EMBL" id="RSH92596.1"/>
    </source>
</evidence>
<name>A0A427YNE6_9TREE</name>
<keyword evidence="3" id="KW-1185">Reference proteome</keyword>
<dbReference type="AlphaFoldDB" id="A0A427YNE6"/>
<dbReference type="EMBL" id="RSCD01000005">
    <property type="protein sequence ID" value="RSH92596.1"/>
    <property type="molecule type" value="Genomic_DNA"/>
</dbReference>
<feature type="compositionally biased region" description="Basic and acidic residues" evidence="1">
    <location>
        <begin position="53"/>
        <end position="62"/>
    </location>
</feature>
<protein>
    <submittedName>
        <fullName evidence="2">Uncharacterized protein</fullName>
    </submittedName>
</protein>
<sequence length="153" mass="17018">MKRSSSELTSPSIFPSPMSANEEDIKPDPVNSQPDLSSPNHKRTKPTTGSNTEHSHETENKTKTKTTTKAKTSLSTGGSNGKWTPEKRERLIEMLLAAGIKAFNSNYLRNTVSSTGRAHRLARSRMSLEEKEVAVSEMVRRYLYAGLRQVNVL</sequence>
<reference evidence="2 3" key="1">
    <citation type="submission" date="2018-11" db="EMBL/GenBank/DDBJ databases">
        <title>Genome sequence of Saitozyma podzolica DSM 27192.</title>
        <authorList>
            <person name="Aliyu H."/>
            <person name="Gorte O."/>
            <person name="Ochsenreither K."/>
        </authorList>
    </citation>
    <scope>NUCLEOTIDE SEQUENCE [LARGE SCALE GENOMIC DNA]</scope>
    <source>
        <strain evidence="2 3">DSM 27192</strain>
    </source>
</reference>
<feature type="compositionally biased region" description="Polar residues" evidence="1">
    <location>
        <begin position="30"/>
        <end position="39"/>
    </location>
</feature>
<evidence type="ECO:0000256" key="1">
    <source>
        <dbReference type="SAM" id="MobiDB-lite"/>
    </source>
</evidence>